<evidence type="ECO:0000259" key="13">
    <source>
        <dbReference type="Pfam" id="PF01612"/>
    </source>
</evidence>
<dbReference type="Gene3D" id="3.30.420.10">
    <property type="entry name" value="Ribonuclease H-like superfamily/Ribonuclease H"/>
    <property type="match status" value="1"/>
</dbReference>
<evidence type="ECO:0000256" key="4">
    <source>
        <dbReference type="ARBA" id="ARBA00022695"/>
    </source>
</evidence>
<keyword evidence="8" id="KW-0238">DNA-binding</keyword>
<dbReference type="InterPro" id="IPR001098">
    <property type="entry name" value="DNA-dir_DNA_pol_A_palm_dom"/>
</dbReference>
<feature type="compositionally biased region" description="Polar residues" evidence="11">
    <location>
        <begin position="244"/>
        <end position="259"/>
    </location>
</feature>
<evidence type="ECO:0000256" key="6">
    <source>
        <dbReference type="ARBA" id="ARBA00022763"/>
    </source>
</evidence>
<dbReference type="PANTHER" id="PTHR10133:SF27">
    <property type="entry name" value="DNA POLYMERASE NU"/>
    <property type="match status" value="1"/>
</dbReference>
<feature type="non-terminal residue" evidence="14">
    <location>
        <position position="269"/>
    </location>
</feature>
<dbReference type="EMBL" id="BARU01027469">
    <property type="protein sequence ID" value="GAH74432.1"/>
    <property type="molecule type" value="Genomic_DNA"/>
</dbReference>
<dbReference type="PRINTS" id="PR00868">
    <property type="entry name" value="DNAPOLI"/>
</dbReference>
<dbReference type="GO" id="GO:0006302">
    <property type="term" value="P:double-strand break repair"/>
    <property type="evidence" value="ECO:0007669"/>
    <property type="project" value="TreeGrafter"/>
</dbReference>
<dbReference type="Gene3D" id="1.20.1060.10">
    <property type="entry name" value="Taq DNA Polymerase, Chain T, domain 4"/>
    <property type="match status" value="1"/>
</dbReference>
<dbReference type="EC" id="2.7.7.7" evidence="2"/>
<feature type="non-terminal residue" evidence="14">
    <location>
        <position position="1"/>
    </location>
</feature>
<dbReference type="PANTHER" id="PTHR10133">
    <property type="entry name" value="DNA POLYMERASE I"/>
    <property type="match status" value="1"/>
</dbReference>
<dbReference type="GO" id="GO:0006261">
    <property type="term" value="P:DNA-templated DNA replication"/>
    <property type="evidence" value="ECO:0007669"/>
    <property type="project" value="InterPro"/>
</dbReference>
<dbReference type="SUPFAM" id="SSF53098">
    <property type="entry name" value="Ribonuclease H-like"/>
    <property type="match status" value="1"/>
</dbReference>
<protein>
    <recommendedName>
        <fullName evidence="2">DNA-directed DNA polymerase</fullName>
        <ecNumber evidence="2">2.7.7.7</ecNumber>
    </recommendedName>
</protein>
<dbReference type="InterPro" id="IPR002562">
    <property type="entry name" value="3'-5'_exonuclease_dom"/>
</dbReference>
<proteinExistence type="inferred from homology"/>
<evidence type="ECO:0000256" key="1">
    <source>
        <dbReference type="ARBA" id="ARBA00007705"/>
    </source>
</evidence>
<sequence>KIAYNAKQDVAVLANYGVELENLDFDLMIAAYLIGEKNLSLKAIAFNKLGVEMAQITDLIGTGKKQVSLATLGVKQVADYACANVNITWGLRDSLEGELHQQGLWQLFREVEMPLVPVLVAMERNGITLDTNLLREMSLELGQEMLKLEAEIYNSLGHQFNINSPKQLGKVLFEELKLPRSRKTKSGYSTEASVLQGLRGLHPIIELVLQYRQLGKLKSTYVDALPALIDGRTGRVHTNFNQTGTATGRLSSSEPNLQNIPVRGEIGRK</sequence>
<keyword evidence="9" id="KW-0234">DNA repair</keyword>
<accession>X1HY92</accession>
<organism evidence="14">
    <name type="scientific">marine sediment metagenome</name>
    <dbReference type="NCBI Taxonomy" id="412755"/>
    <lineage>
        <taxon>unclassified sequences</taxon>
        <taxon>metagenomes</taxon>
        <taxon>ecological metagenomes</taxon>
    </lineage>
</organism>
<reference evidence="14" key="1">
    <citation type="journal article" date="2014" name="Front. Microbiol.">
        <title>High frequency of phylogenetically diverse reductive dehalogenase-homologous genes in deep subseafloor sedimentary metagenomes.</title>
        <authorList>
            <person name="Kawai M."/>
            <person name="Futagami T."/>
            <person name="Toyoda A."/>
            <person name="Takaki Y."/>
            <person name="Nishi S."/>
            <person name="Hori S."/>
            <person name="Arai W."/>
            <person name="Tsubouchi T."/>
            <person name="Morono Y."/>
            <person name="Uchiyama I."/>
            <person name="Ito T."/>
            <person name="Fujiyama A."/>
            <person name="Inagaki F."/>
            <person name="Takami H."/>
        </authorList>
    </citation>
    <scope>NUCLEOTIDE SEQUENCE</scope>
    <source>
        <strain evidence="14">Expedition CK06-06</strain>
    </source>
</reference>
<evidence type="ECO:0000256" key="8">
    <source>
        <dbReference type="ARBA" id="ARBA00023125"/>
    </source>
</evidence>
<evidence type="ECO:0000256" key="9">
    <source>
        <dbReference type="ARBA" id="ARBA00023204"/>
    </source>
</evidence>
<dbReference type="InterPro" id="IPR043502">
    <property type="entry name" value="DNA/RNA_pol_sf"/>
</dbReference>
<dbReference type="Gene3D" id="3.30.70.370">
    <property type="match status" value="1"/>
</dbReference>
<evidence type="ECO:0000256" key="3">
    <source>
        <dbReference type="ARBA" id="ARBA00022679"/>
    </source>
</evidence>
<dbReference type="Pfam" id="PF00476">
    <property type="entry name" value="DNA_pol_A"/>
    <property type="match status" value="1"/>
</dbReference>
<name>X1HY92_9ZZZZ</name>
<keyword evidence="5" id="KW-0235">DNA replication</keyword>
<dbReference type="SUPFAM" id="SSF56672">
    <property type="entry name" value="DNA/RNA polymerases"/>
    <property type="match status" value="1"/>
</dbReference>
<evidence type="ECO:0000256" key="2">
    <source>
        <dbReference type="ARBA" id="ARBA00012417"/>
    </source>
</evidence>
<keyword evidence="6" id="KW-0227">DNA damage</keyword>
<dbReference type="InterPro" id="IPR002298">
    <property type="entry name" value="DNA_polymerase_A"/>
</dbReference>
<evidence type="ECO:0000313" key="14">
    <source>
        <dbReference type="EMBL" id="GAH74432.1"/>
    </source>
</evidence>
<dbReference type="GO" id="GO:0008408">
    <property type="term" value="F:3'-5' exonuclease activity"/>
    <property type="evidence" value="ECO:0007669"/>
    <property type="project" value="InterPro"/>
</dbReference>
<comment type="catalytic activity">
    <reaction evidence="10">
        <text>DNA(n) + a 2'-deoxyribonucleoside 5'-triphosphate = DNA(n+1) + diphosphate</text>
        <dbReference type="Rhea" id="RHEA:22508"/>
        <dbReference type="Rhea" id="RHEA-COMP:17339"/>
        <dbReference type="Rhea" id="RHEA-COMP:17340"/>
        <dbReference type="ChEBI" id="CHEBI:33019"/>
        <dbReference type="ChEBI" id="CHEBI:61560"/>
        <dbReference type="ChEBI" id="CHEBI:173112"/>
        <dbReference type="EC" id="2.7.7.7"/>
    </reaction>
</comment>
<gene>
    <name evidence="14" type="ORF">S03H2_43966</name>
</gene>
<dbReference type="InterPro" id="IPR012337">
    <property type="entry name" value="RNaseH-like_sf"/>
</dbReference>
<keyword evidence="7" id="KW-0239">DNA-directed DNA polymerase</keyword>
<evidence type="ECO:0000259" key="12">
    <source>
        <dbReference type="Pfam" id="PF00476"/>
    </source>
</evidence>
<keyword evidence="3" id="KW-0808">Transferase</keyword>
<keyword evidence="4" id="KW-0548">Nucleotidyltransferase</keyword>
<dbReference type="GO" id="GO:0003677">
    <property type="term" value="F:DNA binding"/>
    <property type="evidence" value="ECO:0007669"/>
    <property type="project" value="UniProtKB-KW"/>
</dbReference>
<comment type="caution">
    <text evidence="14">The sequence shown here is derived from an EMBL/GenBank/DDBJ whole genome shotgun (WGS) entry which is preliminary data.</text>
</comment>
<evidence type="ECO:0000256" key="11">
    <source>
        <dbReference type="SAM" id="MobiDB-lite"/>
    </source>
</evidence>
<dbReference type="InterPro" id="IPR036397">
    <property type="entry name" value="RNaseH_sf"/>
</dbReference>
<feature type="region of interest" description="Disordered" evidence="11">
    <location>
        <begin position="244"/>
        <end position="269"/>
    </location>
</feature>
<dbReference type="FunFam" id="1.20.1060.10:FF:000001">
    <property type="entry name" value="DNA polymerase I"/>
    <property type="match status" value="1"/>
</dbReference>
<feature type="domain" description="3'-5' exonuclease" evidence="13">
    <location>
        <begin position="1"/>
        <end position="99"/>
    </location>
</feature>
<evidence type="ECO:0000256" key="7">
    <source>
        <dbReference type="ARBA" id="ARBA00022932"/>
    </source>
</evidence>
<dbReference type="Pfam" id="PF01612">
    <property type="entry name" value="DNA_pol_A_exo1"/>
    <property type="match status" value="1"/>
</dbReference>
<evidence type="ECO:0000256" key="10">
    <source>
        <dbReference type="ARBA" id="ARBA00049244"/>
    </source>
</evidence>
<dbReference type="GO" id="GO:0003887">
    <property type="term" value="F:DNA-directed DNA polymerase activity"/>
    <property type="evidence" value="ECO:0007669"/>
    <property type="project" value="UniProtKB-KW"/>
</dbReference>
<comment type="similarity">
    <text evidence="1">Belongs to the DNA polymerase type-A family.</text>
</comment>
<feature type="domain" description="DNA-directed DNA polymerase family A palm" evidence="12">
    <location>
        <begin position="132"/>
        <end position="269"/>
    </location>
</feature>
<evidence type="ECO:0000256" key="5">
    <source>
        <dbReference type="ARBA" id="ARBA00022705"/>
    </source>
</evidence>
<dbReference type="AlphaFoldDB" id="X1HY92"/>